<evidence type="ECO:0000313" key="1">
    <source>
        <dbReference type="EMBL" id="KAK3080998.1"/>
    </source>
</evidence>
<organism evidence="1 2">
    <name type="scientific">Coniosporium uncinatum</name>
    <dbReference type="NCBI Taxonomy" id="93489"/>
    <lineage>
        <taxon>Eukaryota</taxon>
        <taxon>Fungi</taxon>
        <taxon>Dikarya</taxon>
        <taxon>Ascomycota</taxon>
        <taxon>Pezizomycotina</taxon>
        <taxon>Dothideomycetes</taxon>
        <taxon>Dothideomycetes incertae sedis</taxon>
        <taxon>Coniosporium</taxon>
    </lineage>
</organism>
<keyword evidence="2" id="KW-1185">Reference proteome</keyword>
<accession>A0ACC3DWG9</accession>
<dbReference type="EMBL" id="JAWDJW010000320">
    <property type="protein sequence ID" value="KAK3080998.1"/>
    <property type="molecule type" value="Genomic_DNA"/>
</dbReference>
<sequence>MGWFSILPDNLSSFETFIARVFIFLGLLTIGPWILVILYDFVLYSWRSMTYEVPYIGGRARGKQRPRAPSLAERPDGQPRRMSMVGVRPPSAPRSDSDAGPASASGVQGEADSMHKRGQSETIFEDG</sequence>
<proteinExistence type="predicted"/>
<evidence type="ECO:0000313" key="2">
    <source>
        <dbReference type="Proteomes" id="UP001186974"/>
    </source>
</evidence>
<dbReference type="Proteomes" id="UP001186974">
    <property type="component" value="Unassembled WGS sequence"/>
</dbReference>
<gene>
    <name evidence="1" type="ORF">LTS18_011183</name>
</gene>
<name>A0ACC3DWG9_9PEZI</name>
<comment type="caution">
    <text evidence="1">The sequence shown here is derived from an EMBL/GenBank/DDBJ whole genome shotgun (WGS) entry which is preliminary data.</text>
</comment>
<reference evidence="1" key="1">
    <citation type="submission" date="2024-09" db="EMBL/GenBank/DDBJ databases">
        <title>Black Yeasts Isolated from many extreme environments.</title>
        <authorList>
            <person name="Coleine C."/>
            <person name="Stajich J.E."/>
            <person name="Selbmann L."/>
        </authorList>
    </citation>
    <scope>NUCLEOTIDE SEQUENCE</scope>
    <source>
        <strain evidence="1">CCFEE 5737</strain>
    </source>
</reference>
<protein>
    <submittedName>
        <fullName evidence="1">Uncharacterized protein</fullName>
    </submittedName>
</protein>